<protein>
    <submittedName>
        <fullName evidence="1">T9SS type A sorting domain-containing protein</fullName>
    </submittedName>
</protein>
<dbReference type="NCBIfam" id="TIGR04183">
    <property type="entry name" value="Por_Secre_tail"/>
    <property type="match status" value="1"/>
</dbReference>
<comment type="caution">
    <text evidence="1">The sequence shown here is derived from an EMBL/GenBank/DDBJ whole genome shotgun (WGS) entry which is preliminary data.</text>
</comment>
<dbReference type="Gene3D" id="2.60.40.10">
    <property type="entry name" value="Immunoglobulins"/>
    <property type="match status" value="1"/>
</dbReference>
<sequence length="752" mass="81285">MQTRKEHAMKLRALSVKIVSLTLTLLLALGAVTGLQAEMTRNAYPPFEHFASGRIMNGNSGFFKHNAELMFGKDPPDDKWQGFVKFDLTDIPEDAYITSVSIVYKVISVSNPGPSTVVTLLSSDPVPATAAQLWQEISSGPVLTSPIVEERGWVERPLNPTGVAAVQSALANGWIAMGLFKFDETETKGHVKGYQAGPHKPYLKIGFAGRDLGIVEITAPVAQVQAGSSVAPVLIVHNFGQVDGPFTVEVTIRRSEEEFYRRTVPVPNLSPGQSLTLPFPVWTADQVGGERVVRADLYAVGDANPANNTLVGWFVVTRDDEPGGGPGGDPIGDPRNIRWGWEEVRSVPAGPTNRPVRAGGALAIDKTTGLIYALKGNKTGEFAVYDPVTGLWRELAPVPRGADNRQVGKGAVLSADNAGNLYLVKGSNTSEFWRYDIAANEWTRLPDVLPGPKNRKLKSGAGLAIVPQYGTEYVYLLKGPGNELMRYAADANAWEALPDAPAGSGKWDKGSWLVYDGENRIYLHKAKKHEFISFDLVADAWTPGSGFGLPFMNSRDRVTRSKEGGSADWRDSGIWALKGGNTDEFWRWEAATGRWTEFEPMPKLGSTGKVRGVAAGGGLVSYPFAPVLFGLKGNKTLEFWRYTMKPAEQMAAPQPGPSGELAQPVIAHDPRIIIEPNPVVGNAVNLHYRLDRSGAGVITVFDPAGRSVLRQSQQLGPAGAIRLDLSRLSAGVYTVRLDAGGLSSSLKLVKTR</sequence>
<dbReference type="AlphaFoldDB" id="A0A7C4CAY7"/>
<dbReference type="Gene3D" id="2.120.10.80">
    <property type="entry name" value="Kelch-type beta propeller"/>
    <property type="match status" value="1"/>
</dbReference>
<dbReference type="InterPro" id="IPR015915">
    <property type="entry name" value="Kelch-typ_b-propeller"/>
</dbReference>
<proteinExistence type="predicted"/>
<dbReference type="EMBL" id="DSUT01000092">
    <property type="protein sequence ID" value="HGK28212.1"/>
    <property type="molecule type" value="Genomic_DNA"/>
</dbReference>
<accession>A0A7C4CAY7</accession>
<dbReference type="InterPro" id="IPR026444">
    <property type="entry name" value="Secre_tail"/>
</dbReference>
<evidence type="ECO:0000313" key="1">
    <source>
        <dbReference type="EMBL" id="HGK28212.1"/>
    </source>
</evidence>
<name>A0A7C4CAY7_UNCW3</name>
<organism evidence="1">
    <name type="scientific">candidate division WOR-3 bacterium</name>
    <dbReference type="NCBI Taxonomy" id="2052148"/>
    <lineage>
        <taxon>Bacteria</taxon>
        <taxon>Bacteria division WOR-3</taxon>
    </lineage>
</organism>
<dbReference type="SUPFAM" id="SSF117281">
    <property type="entry name" value="Kelch motif"/>
    <property type="match status" value="1"/>
</dbReference>
<reference evidence="1" key="1">
    <citation type="journal article" date="2020" name="mSystems">
        <title>Genome- and Community-Level Interaction Insights into Carbon Utilization and Element Cycling Functions of Hydrothermarchaeota in Hydrothermal Sediment.</title>
        <authorList>
            <person name="Zhou Z."/>
            <person name="Liu Y."/>
            <person name="Xu W."/>
            <person name="Pan J."/>
            <person name="Luo Z.H."/>
            <person name="Li M."/>
        </authorList>
    </citation>
    <scope>NUCLEOTIDE SEQUENCE [LARGE SCALE GENOMIC DNA]</scope>
    <source>
        <strain evidence="1">SpSt-488</strain>
    </source>
</reference>
<dbReference type="InterPro" id="IPR013783">
    <property type="entry name" value="Ig-like_fold"/>
</dbReference>
<gene>
    <name evidence="1" type="ORF">ENS41_04580</name>
</gene>